<feature type="transmembrane region" description="Helical" evidence="6">
    <location>
        <begin position="45"/>
        <end position="65"/>
    </location>
</feature>
<dbReference type="GO" id="GO:0051301">
    <property type="term" value="P:cell division"/>
    <property type="evidence" value="ECO:0007669"/>
    <property type="project" value="UniProtKB-KW"/>
</dbReference>
<feature type="transmembrane region" description="Helical" evidence="6">
    <location>
        <begin position="202"/>
        <end position="221"/>
    </location>
</feature>
<keyword evidence="7" id="KW-0131">Cell cycle</keyword>
<dbReference type="AlphaFoldDB" id="A0A8J2ZX32"/>
<keyword evidence="4 6" id="KW-1133">Transmembrane helix</keyword>
<keyword evidence="5 6" id="KW-0472">Membrane</keyword>
<gene>
    <name evidence="7" type="ORF">GCM10007096_25940</name>
</gene>
<comment type="caution">
    <text evidence="7">The sequence shown here is derived from an EMBL/GenBank/DDBJ whole genome shotgun (WGS) entry which is preliminary data.</text>
</comment>
<feature type="transmembrane region" description="Helical" evidence="6">
    <location>
        <begin position="324"/>
        <end position="342"/>
    </location>
</feature>
<reference evidence="7" key="2">
    <citation type="submission" date="2020-09" db="EMBL/GenBank/DDBJ databases">
        <authorList>
            <person name="Sun Q."/>
            <person name="Zhou Y."/>
        </authorList>
    </citation>
    <scope>NUCLEOTIDE SEQUENCE</scope>
    <source>
        <strain evidence="7">CGMCC 1.12777</strain>
    </source>
</reference>
<evidence type="ECO:0000256" key="4">
    <source>
        <dbReference type="ARBA" id="ARBA00022989"/>
    </source>
</evidence>
<dbReference type="PANTHER" id="PTHR30474:SF1">
    <property type="entry name" value="PEPTIDOGLYCAN GLYCOSYLTRANSFERASE MRDB"/>
    <property type="match status" value="1"/>
</dbReference>
<organism evidence="7 8">
    <name type="scientific">Pullulanibacillus pueri</name>
    <dbReference type="NCBI Taxonomy" id="1437324"/>
    <lineage>
        <taxon>Bacteria</taxon>
        <taxon>Bacillati</taxon>
        <taxon>Bacillota</taxon>
        <taxon>Bacilli</taxon>
        <taxon>Bacillales</taxon>
        <taxon>Sporolactobacillaceae</taxon>
        <taxon>Pullulanibacillus</taxon>
    </lineage>
</organism>
<name>A0A8J2ZX32_9BACL</name>
<evidence type="ECO:0000313" key="7">
    <source>
        <dbReference type="EMBL" id="GGH83962.1"/>
    </source>
</evidence>
<evidence type="ECO:0000313" key="8">
    <source>
        <dbReference type="Proteomes" id="UP000656813"/>
    </source>
</evidence>
<dbReference type="GO" id="GO:0005886">
    <property type="term" value="C:plasma membrane"/>
    <property type="evidence" value="ECO:0007669"/>
    <property type="project" value="TreeGrafter"/>
</dbReference>
<proteinExistence type="predicted"/>
<evidence type="ECO:0000256" key="2">
    <source>
        <dbReference type="ARBA" id="ARBA00022692"/>
    </source>
</evidence>
<feature type="transmembrane region" description="Helical" evidence="6">
    <location>
        <begin position="286"/>
        <end position="312"/>
    </location>
</feature>
<evidence type="ECO:0000256" key="3">
    <source>
        <dbReference type="ARBA" id="ARBA00022960"/>
    </source>
</evidence>
<dbReference type="RefSeq" id="WP_188497798.1">
    <property type="nucleotide sequence ID" value="NZ_BMFV01000019.1"/>
</dbReference>
<dbReference type="PANTHER" id="PTHR30474">
    <property type="entry name" value="CELL CYCLE PROTEIN"/>
    <property type="match status" value="1"/>
</dbReference>
<comment type="subcellular location">
    <subcellularLocation>
        <location evidence="1">Membrane</location>
        <topology evidence="1">Multi-pass membrane protein</topology>
    </subcellularLocation>
</comment>
<dbReference type="Pfam" id="PF01098">
    <property type="entry name" value="FTSW_RODA_SPOVE"/>
    <property type="match status" value="1"/>
</dbReference>
<keyword evidence="8" id="KW-1185">Reference proteome</keyword>
<accession>A0A8J2ZX32</accession>
<dbReference type="Proteomes" id="UP000656813">
    <property type="component" value="Unassembled WGS sequence"/>
</dbReference>
<dbReference type="GO" id="GO:0032153">
    <property type="term" value="C:cell division site"/>
    <property type="evidence" value="ECO:0007669"/>
    <property type="project" value="TreeGrafter"/>
</dbReference>
<dbReference type="InterPro" id="IPR001182">
    <property type="entry name" value="FtsW/RodA"/>
</dbReference>
<dbReference type="GO" id="GO:0015648">
    <property type="term" value="F:lipid-linked peptidoglycan transporter activity"/>
    <property type="evidence" value="ECO:0007669"/>
    <property type="project" value="TreeGrafter"/>
</dbReference>
<feature type="transmembrane region" description="Helical" evidence="6">
    <location>
        <begin position="362"/>
        <end position="382"/>
    </location>
</feature>
<dbReference type="GO" id="GO:0008360">
    <property type="term" value="P:regulation of cell shape"/>
    <property type="evidence" value="ECO:0007669"/>
    <property type="project" value="UniProtKB-KW"/>
</dbReference>
<evidence type="ECO:0000256" key="5">
    <source>
        <dbReference type="ARBA" id="ARBA00023136"/>
    </source>
</evidence>
<feature type="transmembrane region" description="Helical" evidence="6">
    <location>
        <begin position="12"/>
        <end position="33"/>
    </location>
</feature>
<evidence type="ECO:0000256" key="6">
    <source>
        <dbReference type="SAM" id="Phobius"/>
    </source>
</evidence>
<feature type="transmembrane region" description="Helical" evidence="6">
    <location>
        <begin position="72"/>
        <end position="90"/>
    </location>
</feature>
<keyword evidence="7" id="KW-0132">Cell division</keyword>
<evidence type="ECO:0000256" key="1">
    <source>
        <dbReference type="ARBA" id="ARBA00004141"/>
    </source>
</evidence>
<keyword evidence="3" id="KW-0133">Cell shape</keyword>
<dbReference type="EMBL" id="BMFV01000019">
    <property type="protein sequence ID" value="GGH83962.1"/>
    <property type="molecule type" value="Genomic_DNA"/>
</dbReference>
<protein>
    <submittedName>
        <fullName evidence="7">Cell division protein FtsW</fullName>
    </submittedName>
</protein>
<feature type="transmembrane region" description="Helical" evidence="6">
    <location>
        <begin position="179"/>
        <end position="195"/>
    </location>
</feature>
<keyword evidence="2 6" id="KW-0812">Transmembrane</keyword>
<reference evidence="7" key="1">
    <citation type="journal article" date="2014" name="Int. J. Syst. Evol. Microbiol.">
        <title>Complete genome sequence of Corynebacterium casei LMG S-19264T (=DSM 44701T), isolated from a smear-ripened cheese.</title>
        <authorList>
            <consortium name="US DOE Joint Genome Institute (JGI-PGF)"/>
            <person name="Walter F."/>
            <person name="Albersmeier A."/>
            <person name="Kalinowski J."/>
            <person name="Ruckert C."/>
        </authorList>
    </citation>
    <scope>NUCLEOTIDE SEQUENCE</scope>
    <source>
        <strain evidence="7">CGMCC 1.12777</strain>
    </source>
</reference>
<sequence>MDNENSVSSKLDYTLIFIIFLLACISIITLYFAPYPTNLSAKSMIMHQGMWFVIGGLVIAGIYIMDYDRFKFLSWIFYGIFMLLLFGLFAKQHGVPVPFAGDVVNGAVSWYNLPGIGSVQPSEFMKIVLILIISQIIVKHNESQAIRQIKDDFILLGKIVAVAFLPLIIVLLQPDLGTVTVYLAIIASLIIISGIRWRIIIGLFLIAVILITALVICYFYIDKNIVFLFIEQHQLDRFYGWLDPQNNQNQEGYQLLKSLMKIGSGELYGRGFAATNFSIPEGWTDFIFAVICGTFGFVGGSITIAIYFLLVYRLVNAALKTHDSYGTYICTGIIGMLTFTIFENIGMTIQLMPITGIPLPFISYGGSALLTNMIAIGLVLSIEARSRQYMFD</sequence>
<feature type="transmembrane region" description="Helical" evidence="6">
    <location>
        <begin position="153"/>
        <end position="173"/>
    </location>
</feature>